<name>A0A386H2G4_9CLOT</name>
<feature type="transmembrane region" description="Helical" evidence="2">
    <location>
        <begin position="12"/>
        <end position="31"/>
    </location>
</feature>
<dbReference type="Proteomes" id="UP000266301">
    <property type="component" value="Chromosome"/>
</dbReference>
<feature type="coiled-coil region" evidence="1">
    <location>
        <begin position="49"/>
        <end position="119"/>
    </location>
</feature>
<keyword evidence="1" id="KW-0175">Coiled coil</keyword>
<keyword evidence="4" id="KW-1185">Reference proteome</keyword>
<dbReference type="AlphaFoldDB" id="A0A386H2G4"/>
<evidence type="ECO:0000256" key="2">
    <source>
        <dbReference type="SAM" id="Phobius"/>
    </source>
</evidence>
<evidence type="ECO:0000313" key="4">
    <source>
        <dbReference type="Proteomes" id="UP000266301"/>
    </source>
</evidence>
<dbReference type="EMBL" id="CP032416">
    <property type="protein sequence ID" value="AYD39901.1"/>
    <property type="molecule type" value="Genomic_DNA"/>
</dbReference>
<proteinExistence type="predicted"/>
<gene>
    <name evidence="3" type="ORF">D4Z93_04965</name>
</gene>
<organism evidence="3 4">
    <name type="scientific">Clostridium fermenticellae</name>
    <dbReference type="NCBI Taxonomy" id="2068654"/>
    <lineage>
        <taxon>Bacteria</taxon>
        <taxon>Bacillati</taxon>
        <taxon>Bacillota</taxon>
        <taxon>Clostridia</taxon>
        <taxon>Eubacteriales</taxon>
        <taxon>Clostridiaceae</taxon>
        <taxon>Clostridium</taxon>
    </lineage>
</organism>
<accession>A0A386H2G4</accession>
<dbReference type="KEGG" id="cfer:D4Z93_04965"/>
<dbReference type="OrthoDB" id="1911247at2"/>
<dbReference type="RefSeq" id="WP_119970915.1">
    <property type="nucleotide sequence ID" value="NZ_CP032416.1"/>
</dbReference>
<sequence>MNKFKALLKSFLFEILMIFIIFLFVIIAGLVDLKSNEQMQNKQVIKDMSVSLENDKRSLENINSRLIKENDQIKKLKTKMNSANKDQKNSLIIQYNDQVKNYKQELDNYNEKVKRYDNMYYQYKSFSGKSGGLINWIRSVIGI</sequence>
<reference evidence="3 4" key="1">
    <citation type="journal article" date="2019" name="Int. J. Syst. Evol. Microbiol.">
        <title>Clostridium fermenticellae sp. nov., isolated from the mud in a fermentation cellar for the production of the Chinese liquor, baijiu.</title>
        <authorList>
            <person name="Xu P.X."/>
            <person name="Chai L.J."/>
            <person name="Qiu T."/>
            <person name="Zhang X.J."/>
            <person name="Lu Z.M."/>
            <person name="Xiao C."/>
            <person name="Wang S.T."/>
            <person name="Shen C.H."/>
            <person name="Shi J.S."/>
            <person name="Xu Z.H."/>
        </authorList>
    </citation>
    <scope>NUCLEOTIDE SEQUENCE [LARGE SCALE GENOMIC DNA]</scope>
    <source>
        <strain evidence="3 4">JN500901</strain>
    </source>
</reference>
<keyword evidence="2" id="KW-0472">Membrane</keyword>
<evidence type="ECO:0000256" key="1">
    <source>
        <dbReference type="SAM" id="Coils"/>
    </source>
</evidence>
<keyword evidence="2" id="KW-1133">Transmembrane helix</keyword>
<evidence type="ECO:0000313" key="3">
    <source>
        <dbReference type="EMBL" id="AYD39901.1"/>
    </source>
</evidence>
<protein>
    <submittedName>
        <fullName evidence="3">Uncharacterized protein</fullName>
    </submittedName>
</protein>
<keyword evidence="2" id="KW-0812">Transmembrane</keyword>